<proteinExistence type="inferred from homology"/>
<reference evidence="5 6" key="2">
    <citation type="journal article" date="2015" name="PLoS ONE">
        <title>Whole-Genome Optical Mapping and Finished Genome Sequence of Sphingobacterium deserti sp. nov., a New Species Isolated from the Western Desert of China.</title>
        <authorList>
            <person name="Teng C."/>
            <person name="Zhou Z."/>
            <person name="Molnar I."/>
            <person name="Li X."/>
            <person name="Tang R."/>
            <person name="Chen M."/>
            <person name="Wang L."/>
            <person name="Su S."/>
            <person name="Zhang W."/>
            <person name="Lin M."/>
        </authorList>
    </citation>
    <scope>NUCLEOTIDE SEQUENCE [LARGE SCALE GENOMIC DNA]</scope>
    <source>
        <strain evidence="6">ACCC05744</strain>
    </source>
</reference>
<dbReference type="SUPFAM" id="SSF89550">
    <property type="entry name" value="PHP domain-like"/>
    <property type="match status" value="1"/>
</dbReference>
<protein>
    <recommendedName>
        <fullName evidence="2">protein-tyrosine-phosphatase</fullName>
        <ecNumber evidence="2">3.1.3.48</ecNumber>
    </recommendedName>
</protein>
<dbReference type="PANTHER" id="PTHR39181:SF1">
    <property type="entry name" value="TYROSINE-PROTEIN PHOSPHATASE YWQE"/>
    <property type="match status" value="1"/>
</dbReference>
<dbReference type="EC" id="3.1.3.48" evidence="2"/>
<comment type="similarity">
    <text evidence="1">Belongs to the metallo-dependent hydrolases superfamily. CpsB/CapC family.</text>
</comment>
<accession>A0A0B8T492</accession>
<dbReference type="eggNOG" id="COG4464">
    <property type="taxonomic scope" value="Bacteria"/>
</dbReference>
<keyword evidence="3" id="KW-0378">Hydrolase</keyword>
<evidence type="ECO:0000256" key="2">
    <source>
        <dbReference type="ARBA" id="ARBA00013064"/>
    </source>
</evidence>
<comment type="caution">
    <text evidence="5">The sequence shown here is derived from an EMBL/GenBank/DDBJ whole genome shotgun (WGS) entry which is preliminary data.</text>
</comment>
<sequence>MNFWERLFAKREDTAKMHVLDWLKWDIHNHILPQIDDGSQSIQDSVKLIKGLKDIGIQGCVCTPHVMSGVHPNTPSTISTAYEALKQELVRQGLKFQLEFAAEYMIDEELDAKIRSRELCLLPNGHMLIEMSYLSESKSLFHTIKAIQNNGYQPVLAHPERYNYYHHNFQIFKDIKNAGCLLQLNLLSISRYYGQGVKNQALMLIKSGMYDFLGTDMHHGKHLAAIKQVLQKYDVEELLKPCEIKNESLFIQKSDILALELAV</sequence>
<dbReference type="Pfam" id="PF19567">
    <property type="entry name" value="CpsB_CapC"/>
    <property type="match status" value="1"/>
</dbReference>
<dbReference type="Proteomes" id="UP000031802">
    <property type="component" value="Unassembled WGS sequence"/>
</dbReference>
<keyword evidence="6" id="KW-1185">Reference proteome</keyword>
<dbReference type="InterPro" id="IPR016667">
    <property type="entry name" value="Caps_polysacc_synth_CpsB/CapC"/>
</dbReference>
<evidence type="ECO:0000256" key="1">
    <source>
        <dbReference type="ARBA" id="ARBA00005750"/>
    </source>
</evidence>
<dbReference type="GO" id="GO:0004725">
    <property type="term" value="F:protein tyrosine phosphatase activity"/>
    <property type="evidence" value="ECO:0007669"/>
    <property type="project" value="UniProtKB-EC"/>
</dbReference>
<dbReference type="RefSeq" id="WP_052072264.1">
    <property type="nucleotide sequence ID" value="NZ_JJMU01000028.1"/>
</dbReference>
<dbReference type="STRING" id="1229276.DI53_1887"/>
<gene>
    <name evidence="5" type="ORF">DI53_1887</name>
</gene>
<dbReference type="OrthoDB" id="9788539at2"/>
<dbReference type="GO" id="GO:0030145">
    <property type="term" value="F:manganese ion binding"/>
    <property type="evidence" value="ECO:0007669"/>
    <property type="project" value="InterPro"/>
</dbReference>
<organism evidence="5 6">
    <name type="scientific">Sphingobacterium deserti</name>
    <dbReference type="NCBI Taxonomy" id="1229276"/>
    <lineage>
        <taxon>Bacteria</taxon>
        <taxon>Pseudomonadati</taxon>
        <taxon>Bacteroidota</taxon>
        <taxon>Sphingobacteriia</taxon>
        <taxon>Sphingobacteriales</taxon>
        <taxon>Sphingobacteriaceae</taxon>
        <taxon>Sphingobacterium</taxon>
    </lineage>
</organism>
<dbReference type="EMBL" id="JJMU01000028">
    <property type="protein sequence ID" value="KGE14273.1"/>
    <property type="molecule type" value="Genomic_DNA"/>
</dbReference>
<dbReference type="PANTHER" id="PTHR39181">
    <property type="entry name" value="TYROSINE-PROTEIN PHOSPHATASE YWQE"/>
    <property type="match status" value="1"/>
</dbReference>
<dbReference type="InterPro" id="IPR016195">
    <property type="entry name" value="Pol/histidinol_Pase-like"/>
</dbReference>
<name>A0A0B8T492_9SPHI</name>
<evidence type="ECO:0000313" key="6">
    <source>
        <dbReference type="Proteomes" id="UP000031802"/>
    </source>
</evidence>
<evidence type="ECO:0000313" key="5">
    <source>
        <dbReference type="EMBL" id="KGE14273.1"/>
    </source>
</evidence>
<dbReference type="PATRIC" id="fig|1229276.3.peg.1940"/>
<dbReference type="Gene3D" id="3.20.20.140">
    <property type="entry name" value="Metal-dependent hydrolases"/>
    <property type="match status" value="1"/>
</dbReference>
<evidence type="ECO:0000256" key="4">
    <source>
        <dbReference type="ARBA" id="ARBA00051722"/>
    </source>
</evidence>
<dbReference type="AlphaFoldDB" id="A0A0B8T492"/>
<comment type="catalytic activity">
    <reaction evidence="4">
        <text>O-phospho-L-tyrosyl-[protein] + H2O = L-tyrosyl-[protein] + phosphate</text>
        <dbReference type="Rhea" id="RHEA:10684"/>
        <dbReference type="Rhea" id="RHEA-COMP:10136"/>
        <dbReference type="Rhea" id="RHEA-COMP:20101"/>
        <dbReference type="ChEBI" id="CHEBI:15377"/>
        <dbReference type="ChEBI" id="CHEBI:43474"/>
        <dbReference type="ChEBI" id="CHEBI:46858"/>
        <dbReference type="ChEBI" id="CHEBI:61978"/>
        <dbReference type="EC" id="3.1.3.48"/>
    </reaction>
</comment>
<evidence type="ECO:0000256" key="3">
    <source>
        <dbReference type="ARBA" id="ARBA00022801"/>
    </source>
</evidence>
<reference evidence="6" key="1">
    <citation type="submission" date="2014-04" db="EMBL/GenBank/DDBJ databases">
        <title>Whole-Genome optical mapping and complete genome sequence of Sphingobacterium deserti sp. nov., a new spaces isolated from desert in the west of China.</title>
        <authorList>
            <person name="Teng C."/>
            <person name="Zhou Z."/>
            <person name="Li X."/>
            <person name="Chen M."/>
            <person name="Lin M."/>
            <person name="Wang L."/>
            <person name="Su S."/>
            <person name="Zhang C."/>
            <person name="Zhang W."/>
        </authorList>
    </citation>
    <scope>NUCLEOTIDE SEQUENCE [LARGE SCALE GENOMIC DNA]</scope>
    <source>
        <strain evidence="6">ACCC05744</strain>
    </source>
</reference>